<keyword evidence="4 12" id="KW-0812">Transmembrane</keyword>
<organism evidence="15 16">
    <name type="scientific">Eubacterium coprostanoligenes</name>
    <dbReference type="NCBI Taxonomy" id="290054"/>
    <lineage>
        <taxon>Bacteria</taxon>
        <taxon>Bacillati</taxon>
        <taxon>Bacillota</taxon>
        <taxon>Clostridia</taxon>
        <taxon>Eubacteriales</taxon>
        <taxon>Eubacteriaceae</taxon>
        <taxon>Eubacterium</taxon>
    </lineage>
</organism>
<keyword evidence="14" id="KW-0175">Coiled coil</keyword>
<dbReference type="PANTHER" id="PTHR33445">
    <property type="entry name" value="ATP SYNTHASE SUBUNIT B', CHLOROPLASTIC"/>
    <property type="match status" value="1"/>
</dbReference>
<dbReference type="CDD" id="cd06503">
    <property type="entry name" value="ATP-synt_Fo_b"/>
    <property type="match status" value="1"/>
</dbReference>
<comment type="function">
    <text evidence="12">Component of the F(0) channel, it forms part of the peripheral stalk, linking F(1) to F(0).</text>
</comment>
<evidence type="ECO:0000256" key="2">
    <source>
        <dbReference type="ARBA" id="ARBA00022448"/>
    </source>
</evidence>
<feature type="coiled-coil region" evidence="14">
    <location>
        <begin position="31"/>
        <end position="112"/>
    </location>
</feature>
<dbReference type="SUPFAM" id="SSF81573">
    <property type="entry name" value="F1F0 ATP synthase subunit B, membrane domain"/>
    <property type="match status" value="1"/>
</dbReference>
<name>A0A1T4MU14_9FIRM</name>
<keyword evidence="2 12" id="KW-0813">Transport</keyword>
<evidence type="ECO:0000256" key="3">
    <source>
        <dbReference type="ARBA" id="ARBA00022547"/>
    </source>
</evidence>
<keyword evidence="3 12" id="KW-0138">CF(0)</keyword>
<comment type="subunit">
    <text evidence="12">F-type ATPases have 2 components, F(1) - the catalytic core - and F(0) - the membrane proton channel. F(1) has five subunits: alpha(3), beta(3), gamma(1), delta(1), epsilon(1). F(0) has three main subunits: a(1), b(2) and c(10-14). The alpha and beta chains form an alternating ring which encloses part of the gamma chain. F(1) is attached to F(0) by a central stalk formed by the gamma and epsilon chains, while a peripheral stalk is formed by the delta and b chains.</text>
</comment>
<evidence type="ECO:0000256" key="12">
    <source>
        <dbReference type="HAMAP-Rule" id="MF_01398"/>
    </source>
</evidence>
<keyword evidence="7 12" id="KW-0406">Ion transport</keyword>
<keyword evidence="8 12" id="KW-0472">Membrane</keyword>
<keyword evidence="12" id="KW-1003">Cell membrane</keyword>
<dbReference type="GO" id="GO:0045259">
    <property type="term" value="C:proton-transporting ATP synthase complex"/>
    <property type="evidence" value="ECO:0007669"/>
    <property type="project" value="UniProtKB-KW"/>
</dbReference>
<keyword evidence="6 12" id="KW-1133">Transmembrane helix</keyword>
<feature type="transmembrane region" description="Helical" evidence="12">
    <location>
        <begin position="6"/>
        <end position="27"/>
    </location>
</feature>
<evidence type="ECO:0000256" key="7">
    <source>
        <dbReference type="ARBA" id="ARBA00023065"/>
    </source>
</evidence>
<accession>A0A1T4MU14</accession>
<keyword evidence="16" id="KW-1185">Reference proteome</keyword>
<dbReference type="STRING" id="290054.SAMN02745114_01380"/>
<dbReference type="NCBIfam" id="TIGR01144">
    <property type="entry name" value="ATP_synt_b"/>
    <property type="match status" value="1"/>
</dbReference>
<evidence type="ECO:0000256" key="1">
    <source>
        <dbReference type="ARBA" id="ARBA00005513"/>
    </source>
</evidence>
<dbReference type="GO" id="GO:0005886">
    <property type="term" value="C:plasma membrane"/>
    <property type="evidence" value="ECO:0007669"/>
    <property type="project" value="UniProtKB-SubCell"/>
</dbReference>
<dbReference type="InterPro" id="IPR002146">
    <property type="entry name" value="ATP_synth_b/b'su_bac/chlpt"/>
</dbReference>
<evidence type="ECO:0000256" key="8">
    <source>
        <dbReference type="ARBA" id="ARBA00023136"/>
    </source>
</evidence>
<dbReference type="HAMAP" id="MF_01398">
    <property type="entry name" value="ATP_synth_b_bprime"/>
    <property type="match status" value="1"/>
</dbReference>
<comment type="function">
    <text evidence="10 12">F(1)F(0) ATP synthase produces ATP from ADP in the presence of a proton or sodium gradient. F-type ATPases consist of two structural domains, F(1) containing the extramembraneous catalytic core and F(0) containing the membrane proton channel, linked together by a central stalk and a peripheral stalk. During catalysis, ATP synthesis in the catalytic domain of F(1) is coupled via a rotary mechanism of the central stalk subunits to proton translocation.</text>
</comment>
<evidence type="ECO:0000256" key="4">
    <source>
        <dbReference type="ARBA" id="ARBA00022692"/>
    </source>
</evidence>
<dbReference type="EMBL" id="FUWW01000016">
    <property type="protein sequence ID" value="SJZ70600.1"/>
    <property type="molecule type" value="Genomic_DNA"/>
</dbReference>
<evidence type="ECO:0000256" key="10">
    <source>
        <dbReference type="ARBA" id="ARBA00025198"/>
    </source>
</evidence>
<dbReference type="GO" id="GO:0012505">
    <property type="term" value="C:endomembrane system"/>
    <property type="evidence" value="ECO:0007669"/>
    <property type="project" value="UniProtKB-SubCell"/>
</dbReference>
<keyword evidence="5 12" id="KW-0375">Hydrogen ion transport</keyword>
<dbReference type="AlphaFoldDB" id="A0A1T4MU14"/>
<dbReference type="PANTHER" id="PTHR33445:SF2">
    <property type="entry name" value="ATP SYNTHASE SUBUNIT B', CHLOROPLASTIC"/>
    <property type="match status" value="1"/>
</dbReference>
<proteinExistence type="inferred from homology"/>
<comment type="similarity">
    <text evidence="1 12 13">Belongs to the ATPase B chain family.</text>
</comment>
<gene>
    <name evidence="12" type="primary">atpF</name>
    <name evidence="15" type="ORF">SAMN02745114_01380</name>
</gene>
<dbReference type="InterPro" id="IPR005864">
    <property type="entry name" value="ATP_synth_F0_bsu_bac"/>
</dbReference>
<evidence type="ECO:0000256" key="13">
    <source>
        <dbReference type="RuleBase" id="RU003848"/>
    </source>
</evidence>
<reference evidence="15 16" key="1">
    <citation type="submission" date="2017-02" db="EMBL/GenBank/DDBJ databases">
        <authorList>
            <person name="Peterson S.W."/>
        </authorList>
    </citation>
    <scope>NUCLEOTIDE SEQUENCE [LARGE SCALE GENOMIC DNA]</scope>
    <source>
        <strain evidence="15 16">ATCC 51222</strain>
    </source>
</reference>
<evidence type="ECO:0000256" key="5">
    <source>
        <dbReference type="ARBA" id="ARBA00022781"/>
    </source>
</evidence>
<dbReference type="Pfam" id="PF00430">
    <property type="entry name" value="ATP-synt_B"/>
    <property type="match status" value="1"/>
</dbReference>
<dbReference type="InterPro" id="IPR028987">
    <property type="entry name" value="ATP_synth_B-like_membr_sf"/>
</dbReference>
<sequence length="160" mass="18525">MLKFDFNLLWTIVNLIIFYLLMRFFLIKPIKKTLQARKELIDNQFKEAEDTVNAANEKMADYEDKIKNVNTEAKEIISDARDKAKVEYNKILDKANNDATRLKQDAQKQIELDTENARRDVKEELAKLAMEAAQKVVGESVSAKTDAEIYDKFLNESSED</sequence>
<dbReference type="RefSeq" id="WP_078768843.1">
    <property type="nucleotide sequence ID" value="NZ_FUWW01000016.1"/>
</dbReference>
<evidence type="ECO:0000256" key="14">
    <source>
        <dbReference type="SAM" id="Coils"/>
    </source>
</evidence>
<protein>
    <recommendedName>
        <fullName evidence="12">ATP synthase subunit b</fullName>
    </recommendedName>
    <alternativeName>
        <fullName evidence="12">ATP synthase F(0) sector subunit b</fullName>
    </alternativeName>
    <alternativeName>
        <fullName evidence="12">ATPase subunit I</fullName>
    </alternativeName>
    <alternativeName>
        <fullName evidence="12">F-type ATPase subunit b</fullName>
        <shortName evidence="12">F-ATPase subunit b</shortName>
    </alternativeName>
</protein>
<evidence type="ECO:0000313" key="15">
    <source>
        <dbReference type="EMBL" id="SJZ70600.1"/>
    </source>
</evidence>
<dbReference type="InterPro" id="IPR050059">
    <property type="entry name" value="ATP_synthase_B_chain"/>
</dbReference>
<dbReference type="Proteomes" id="UP000190657">
    <property type="component" value="Unassembled WGS sequence"/>
</dbReference>
<keyword evidence="9 12" id="KW-0066">ATP synthesis</keyword>
<evidence type="ECO:0000256" key="11">
    <source>
        <dbReference type="ARBA" id="ARBA00037847"/>
    </source>
</evidence>
<evidence type="ECO:0000313" key="16">
    <source>
        <dbReference type="Proteomes" id="UP000190657"/>
    </source>
</evidence>
<evidence type="ECO:0000256" key="9">
    <source>
        <dbReference type="ARBA" id="ARBA00023310"/>
    </source>
</evidence>
<dbReference type="OrthoDB" id="1770883at2"/>
<comment type="subcellular location">
    <subcellularLocation>
        <location evidence="12">Cell membrane</location>
        <topology evidence="12">Single-pass membrane protein</topology>
    </subcellularLocation>
    <subcellularLocation>
        <location evidence="11">Endomembrane system</location>
        <topology evidence="11">Single-pass membrane protein</topology>
    </subcellularLocation>
</comment>
<dbReference type="GO" id="GO:0046933">
    <property type="term" value="F:proton-transporting ATP synthase activity, rotational mechanism"/>
    <property type="evidence" value="ECO:0007669"/>
    <property type="project" value="UniProtKB-UniRule"/>
</dbReference>
<evidence type="ECO:0000256" key="6">
    <source>
        <dbReference type="ARBA" id="ARBA00022989"/>
    </source>
</evidence>
<dbReference type="GO" id="GO:0046961">
    <property type="term" value="F:proton-transporting ATPase activity, rotational mechanism"/>
    <property type="evidence" value="ECO:0007669"/>
    <property type="project" value="TreeGrafter"/>
</dbReference>